<name>A0A2T7CIH2_9POAL</name>
<feature type="signal peptide" evidence="3">
    <location>
        <begin position="1"/>
        <end position="20"/>
    </location>
</feature>
<feature type="compositionally biased region" description="Pro residues" evidence="2">
    <location>
        <begin position="124"/>
        <end position="142"/>
    </location>
</feature>
<dbReference type="OrthoDB" id="647372at2759"/>
<dbReference type="Gramene" id="PUZ43141">
    <property type="protein sequence ID" value="PUZ43141"/>
    <property type="gene ID" value="GQ55_9G638600"/>
</dbReference>
<dbReference type="EMBL" id="CM009757">
    <property type="protein sequence ID" value="PUZ43141.1"/>
    <property type="molecule type" value="Genomic_DNA"/>
</dbReference>
<evidence type="ECO:0000256" key="3">
    <source>
        <dbReference type="SAM" id="SignalP"/>
    </source>
</evidence>
<feature type="compositionally biased region" description="Acidic residues" evidence="2">
    <location>
        <begin position="504"/>
        <end position="522"/>
    </location>
</feature>
<dbReference type="PANTHER" id="PTHR47069:SF11">
    <property type="entry name" value="OS04G0275550 PROTEIN"/>
    <property type="match status" value="1"/>
</dbReference>
<proteinExistence type="predicted"/>
<protein>
    <recommendedName>
        <fullName evidence="6">Myb/SANT-like domain-containing protein</fullName>
    </recommendedName>
</protein>
<dbReference type="Proteomes" id="UP000244336">
    <property type="component" value="Chromosome 9"/>
</dbReference>
<feature type="compositionally biased region" description="Low complexity" evidence="2">
    <location>
        <begin position="217"/>
        <end position="236"/>
    </location>
</feature>
<feature type="region of interest" description="Disordered" evidence="2">
    <location>
        <begin position="106"/>
        <end position="297"/>
    </location>
</feature>
<feature type="chain" id="PRO_5015545209" description="Myb/SANT-like domain-containing protein" evidence="3">
    <location>
        <begin position="21"/>
        <end position="682"/>
    </location>
</feature>
<feature type="compositionally biased region" description="Low complexity" evidence="2">
    <location>
        <begin position="198"/>
        <end position="207"/>
    </location>
</feature>
<keyword evidence="3" id="KW-0732">Signal</keyword>
<accession>A0A2T7CIH2</accession>
<keyword evidence="1" id="KW-0175">Coiled coil</keyword>
<dbReference type="PANTHER" id="PTHR47069">
    <property type="match status" value="1"/>
</dbReference>
<sequence length="682" mass="75138">MPWHASPFNRLLPLSWLTLARRLERQPGDASPAQNCTAETGSVRKLSSTSTKSEPASANRTRSRKLSTASLILMPAIARSALSASGPYGCRLLQYEIQIEVQETMSAASARPPPRGTPAARRLTPPPGARPRRPAPPPPDPAARPRRPPPDLSARRPTPPPGASAAPRPTPPLPPDPAARPRRPPPDPAARRLHRPAPDLADAASARPQPPAPDPAAMPASADPAATARLRLSLTPTPSPPPPAHLLGLRLRRPQKQDRRWPDLGLTGPGMSSPSPNRTPLTRDLISTPMTRPGRRSLAWKVSPSTRSRKGGPTWRGTKAWCSLTAGAEATAARGPFVPLHRPVAQEARSAQLAFANHAVQVCHPAAAEVVGCHLPRLLPVILLVLGTGPATGPSWRMTRACRRSFRYRDGLRHDTKQLSGRIRTLKQMYGFIKDMHTDSGLGRDDQGWSTASKDWWDTKIKGCPEFKKLKWRPPEYFDLLEHCFHDVAVDGSSEFVPGQEEDEALYEDEAQGNEEEEEELQGTENSPMSSSGHKRARSTSTRSTADSPIKKSKSPMLKVMKQYLHMSTRQSAERNLFLKKLGNKQENAEAKLEAAIKKAQQLAKQAGLDESSPEFYAVSHICKDEALMKFFINMETSEGRVAFLRRYCKEKKSRLVYHIDVIIVCANHVCHWTFVCLLYLC</sequence>
<feature type="compositionally biased region" description="Polar residues" evidence="2">
    <location>
        <begin position="32"/>
        <end position="65"/>
    </location>
</feature>
<gene>
    <name evidence="4" type="ORF">GQ55_9G638600</name>
</gene>
<feature type="region of interest" description="Disordered" evidence="2">
    <location>
        <begin position="26"/>
        <end position="65"/>
    </location>
</feature>
<feature type="coiled-coil region" evidence="1">
    <location>
        <begin position="579"/>
        <end position="606"/>
    </location>
</feature>
<dbReference type="AlphaFoldDB" id="A0A2T7CIH2"/>
<evidence type="ECO:0008006" key="6">
    <source>
        <dbReference type="Google" id="ProtNLM"/>
    </source>
</evidence>
<feature type="compositionally biased region" description="Polar residues" evidence="2">
    <location>
        <begin position="270"/>
        <end position="280"/>
    </location>
</feature>
<keyword evidence="5" id="KW-1185">Reference proteome</keyword>
<feature type="compositionally biased region" description="Pro residues" evidence="2">
    <location>
        <begin position="157"/>
        <end position="178"/>
    </location>
</feature>
<evidence type="ECO:0000256" key="1">
    <source>
        <dbReference type="SAM" id="Coils"/>
    </source>
</evidence>
<evidence type="ECO:0000313" key="5">
    <source>
        <dbReference type="Proteomes" id="UP000244336"/>
    </source>
</evidence>
<evidence type="ECO:0000256" key="2">
    <source>
        <dbReference type="SAM" id="MobiDB-lite"/>
    </source>
</evidence>
<feature type="region of interest" description="Disordered" evidence="2">
    <location>
        <begin position="504"/>
        <end position="553"/>
    </location>
</feature>
<reference evidence="4 5" key="1">
    <citation type="submission" date="2018-04" db="EMBL/GenBank/DDBJ databases">
        <title>WGS assembly of Panicum hallii var. hallii HAL2.</title>
        <authorList>
            <person name="Lovell J."/>
            <person name="Jenkins J."/>
            <person name="Lowry D."/>
            <person name="Mamidi S."/>
            <person name="Sreedasyam A."/>
            <person name="Weng X."/>
            <person name="Barry K."/>
            <person name="Bonette J."/>
            <person name="Campitelli B."/>
            <person name="Daum C."/>
            <person name="Gordon S."/>
            <person name="Gould B."/>
            <person name="Lipzen A."/>
            <person name="MacQueen A."/>
            <person name="Palacio-Mejia J."/>
            <person name="Plott C."/>
            <person name="Shakirov E."/>
            <person name="Shu S."/>
            <person name="Yoshinaga Y."/>
            <person name="Zane M."/>
            <person name="Rokhsar D."/>
            <person name="Grimwood J."/>
            <person name="Schmutz J."/>
            <person name="Juenger T."/>
        </authorList>
    </citation>
    <scope>NUCLEOTIDE SEQUENCE [LARGE SCALE GENOMIC DNA]</scope>
    <source>
        <strain evidence="5">cv. HAL2</strain>
    </source>
</reference>
<organism evidence="4 5">
    <name type="scientific">Panicum hallii var. hallii</name>
    <dbReference type="NCBI Taxonomy" id="1504633"/>
    <lineage>
        <taxon>Eukaryota</taxon>
        <taxon>Viridiplantae</taxon>
        <taxon>Streptophyta</taxon>
        <taxon>Embryophyta</taxon>
        <taxon>Tracheophyta</taxon>
        <taxon>Spermatophyta</taxon>
        <taxon>Magnoliopsida</taxon>
        <taxon>Liliopsida</taxon>
        <taxon>Poales</taxon>
        <taxon>Poaceae</taxon>
        <taxon>PACMAD clade</taxon>
        <taxon>Panicoideae</taxon>
        <taxon>Panicodae</taxon>
        <taxon>Paniceae</taxon>
        <taxon>Panicinae</taxon>
        <taxon>Panicum</taxon>
        <taxon>Panicum sect. Panicum</taxon>
    </lineage>
</organism>
<evidence type="ECO:0000313" key="4">
    <source>
        <dbReference type="EMBL" id="PUZ43141.1"/>
    </source>
</evidence>